<evidence type="ECO:0000313" key="2">
    <source>
        <dbReference type="EMBL" id="CRK44546.1"/>
    </source>
</evidence>
<feature type="non-terminal residue" evidence="1">
    <location>
        <position position="11"/>
    </location>
</feature>
<keyword evidence="3" id="KW-1185">Reference proteome</keyword>
<dbReference type="Proteomes" id="UP000044602">
    <property type="component" value="Unassembled WGS sequence"/>
</dbReference>
<dbReference type="Proteomes" id="UP000045706">
    <property type="component" value="Unassembled WGS sequence"/>
</dbReference>
<accession>A0A0G4MBN0</accession>
<sequence>MAVDVDEALPL</sequence>
<gene>
    <name evidence="1" type="ORF">BN1708_015931</name>
    <name evidence="2" type="ORF">BN1723_016351</name>
</gene>
<dbReference type="EMBL" id="CVQI01034085">
    <property type="protein sequence ID" value="CRK44546.1"/>
    <property type="molecule type" value="Genomic_DNA"/>
</dbReference>
<proteinExistence type="predicted"/>
<evidence type="ECO:0000313" key="1">
    <source>
        <dbReference type="EMBL" id="CRK31325.1"/>
    </source>
</evidence>
<reference evidence="3 4" key="1">
    <citation type="submission" date="2015-05" db="EMBL/GenBank/DDBJ databases">
        <authorList>
            <person name="Fogelqvist Johan"/>
        </authorList>
    </citation>
    <scope>NUCLEOTIDE SEQUENCE [LARGE SCALE GENOMIC DNA]</scope>
    <source>
        <strain evidence="1">VL1</strain>
        <strain evidence="2">VL2</strain>
    </source>
</reference>
<protein>
    <submittedName>
        <fullName evidence="1">Uncharacterized protein</fullName>
    </submittedName>
</protein>
<name>A0A0G4MBN0_VERLO</name>
<dbReference type="EMBL" id="CVQH01021696">
    <property type="protein sequence ID" value="CRK31325.1"/>
    <property type="molecule type" value="Genomic_DNA"/>
</dbReference>
<organism evidence="1 3">
    <name type="scientific">Verticillium longisporum</name>
    <name type="common">Verticillium dahliae var. longisporum</name>
    <dbReference type="NCBI Taxonomy" id="100787"/>
    <lineage>
        <taxon>Eukaryota</taxon>
        <taxon>Fungi</taxon>
        <taxon>Dikarya</taxon>
        <taxon>Ascomycota</taxon>
        <taxon>Pezizomycotina</taxon>
        <taxon>Sordariomycetes</taxon>
        <taxon>Hypocreomycetidae</taxon>
        <taxon>Glomerellales</taxon>
        <taxon>Plectosphaerellaceae</taxon>
        <taxon>Verticillium</taxon>
    </lineage>
</organism>
<evidence type="ECO:0000313" key="3">
    <source>
        <dbReference type="Proteomes" id="UP000044602"/>
    </source>
</evidence>
<evidence type="ECO:0000313" key="4">
    <source>
        <dbReference type="Proteomes" id="UP000045706"/>
    </source>
</evidence>